<reference evidence="2" key="1">
    <citation type="journal article" date="2014" name="Nat. Commun.">
        <title>Genome sequence of mungbean and insights into evolution within Vigna species.</title>
        <authorList>
            <person name="Kang Y.J."/>
            <person name="Kim S.K."/>
            <person name="Kim M.Y."/>
            <person name="Lestari P."/>
            <person name="Kim K.H."/>
            <person name="Ha B.K."/>
            <person name="Jun T.H."/>
            <person name="Hwang W.J."/>
            <person name="Lee T."/>
            <person name="Lee J."/>
            <person name="Shim S."/>
            <person name="Yoon M.Y."/>
            <person name="Jang Y.E."/>
            <person name="Han K.S."/>
            <person name="Taeprayoon P."/>
            <person name="Yoon N."/>
            <person name="Somta P."/>
            <person name="Tanya P."/>
            <person name="Kim K.S."/>
            <person name="Gwag J.G."/>
            <person name="Moon J.K."/>
            <person name="Lee Y.H."/>
            <person name="Park B.S."/>
            <person name="Bombarely A."/>
            <person name="Doyle J.J."/>
            <person name="Jackson S.A."/>
            <person name="Schafleitner R."/>
            <person name="Srinives P."/>
            <person name="Varshney R.K."/>
            <person name="Lee S.H."/>
        </authorList>
    </citation>
    <scope>NUCLEOTIDE SEQUENCE [LARGE SCALE GENOMIC DNA]</scope>
    <source>
        <strain evidence="2">cv. VC1973A</strain>
    </source>
</reference>
<dbReference type="RefSeq" id="XP_014511591.1">
    <property type="nucleotide sequence ID" value="XM_014656105.1"/>
</dbReference>
<dbReference type="CDD" id="cd00303">
    <property type="entry name" value="retropepsin_like"/>
    <property type="match status" value="1"/>
</dbReference>
<dbReference type="AlphaFoldDB" id="A0A1S3UZT2"/>
<evidence type="ECO:0000313" key="3">
    <source>
        <dbReference type="RefSeq" id="XP_014511591.1"/>
    </source>
</evidence>
<protein>
    <submittedName>
        <fullName evidence="3">Uncharacterized protein LOC106770287</fullName>
    </submittedName>
</protein>
<feature type="compositionally biased region" description="Acidic residues" evidence="1">
    <location>
        <begin position="1"/>
        <end position="11"/>
    </location>
</feature>
<sequence>MEIESSEEEEERIEKNGENEKRSHCRPFREIFNQVILVPLIETLPQVPVYSKRIKYYLGEEINLDEEEEQELHIKARKRRHPPKMKDPGSLTLPCMIEDVDVGETMLDSRSSINMMPLSYLNKIGGLTLKPLNVMVMVADGTSSRPIGVMEDVVVRIEHLEFLVDFIVMEMNTSGRIPLILGRPFIKTSK</sequence>
<gene>
    <name evidence="3" type="primary">LOC106770287</name>
</gene>
<dbReference type="Proteomes" id="UP000087766">
    <property type="component" value="Chromosome 8"/>
</dbReference>
<evidence type="ECO:0000313" key="2">
    <source>
        <dbReference type="Proteomes" id="UP000087766"/>
    </source>
</evidence>
<dbReference type="PANTHER" id="PTHR33067">
    <property type="entry name" value="RNA-DIRECTED DNA POLYMERASE-RELATED"/>
    <property type="match status" value="1"/>
</dbReference>
<organism evidence="2 3">
    <name type="scientific">Vigna radiata var. radiata</name>
    <name type="common">Mung bean</name>
    <name type="synonym">Phaseolus aureus</name>
    <dbReference type="NCBI Taxonomy" id="3916"/>
    <lineage>
        <taxon>Eukaryota</taxon>
        <taxon>Viridiplantae</taxon>
        <taxon>Streptophyta</taxon>
        <taxon>Embryophyta</taxon>
        <taxon>Tracheophyta</taxon>
        <taxon>Spermatophyta</taxon>
        <taxon>Magnoliopsida</taxon>
        <taxon>eudicotyledons</taxon>
        <taxon>Gunneridae</taxon>
        <taxon>Pentapetalae</taxon>
        <taxon>rosids</taxon>
        <taxon>fabids</taxon>
        <taxon>Fabales</taxon>
        <taxon>Fabaceae</taxon>
        <taxon>Papilionoideae</taxon>
        <taxon>50 kb inversion clade</taxon>
        <taxon>NPAAA clade</taxon>
        <taxon>indigoferoid/millettioid clade</taxon>
        <taxon>Phaseoleae</taxon>
        <taxon>Vigna</taxon>
    </lineage>
</organism>
<proteinExistence type="predicted"/>
<name>A0A1S3UZT2_VIGRR</name>
<dbReference type="OrthoDB" id="778454at2759"/>
<dbReference type="Gene3D" id="2.40.70.10">
    <property type="entry name" value="Acid Proteases"/>
    <property type="match status" value="1"/>
</dbReference>
<evidence type="ECO:0000256" key="1">
    <source>
        <dbReference type="SAM" id="MobiDB-lite"/>
    </source>
</evidence>
<keyword evidence="2" id="KW-1185">Reference proteome</keyword>
<reference evidence="3" key="2">
    <citation type="submission" date="2025-08" db="UniProtKB">
        <authorList>
            <consortium name="RefSeq"/>
        </authorList>
    </citation>
    <scope>IDENTIFICATION</scope>
    <source>
        <tissue evidence="3">Leaf</tissue>
    </source>
</reference>
<dbReference type="PANTHER" id="PTHR33067:SF9">
    <property type="entry name" value="RNA-DIRECTED DNA POLYMERASE"/>
    <property type="match status" value="1"/>
</dbReference>
<accession>A0A1S3UZT2</accession>
<dbReference type="KEGG" id="vra:106770287"/>
<dbReference type="InterPro" id="IPR021109">
    <property type="entry name" value="Peptidase_aspartic_dom_sf"/>
</dbReference>
<feature type="region of interest" description="Disordered" evidence="1">
    <location>
        <begin position="1"/>
        <end position="20"/>
    </location>
</feature>
<dbReference type="GeneID" id="106770287"/>